<evidence type="ECO:0000313" key="1">
    <source>
        <dbReference type="EMBL" id="OYP55260.1"/>
    </source>
</evidence>
<dbReference type="Proteomes" id="UP000216189">
    <property type="component" value="Unassembled WGS sequence"/>
</dbReference>
<reference evidence="1 2" key="1">
    <citation type="submission" date="2017-08" db="EMBL/GenBank/DDBJ databases">
        <title>Comparative genomics of non-oral Prevotella species.</title>
        <authorList>
            <person name="Accetto T."/>
            <person name="Nograsek B."/>
            <person name="Avgustin G."/>
        </authorList>
    </citation>
    <scope>NUCLEOTIDE SEQUENCE [LARGE SCALE GENOMIC DNA]</scope>
    <source>
        <strain evidence="1 2">TC1-1</strain>
    </source>
</reference>
<sequence>MNNTNNILFLSLLTLILVQFTSCSRKCTKNICEFRVDKIYLSELNDEYFVYVVGMLENPNRDSIYIPPYYPNRLCFPEIEESPSYISMSIGGKQLNLEKLGAIGYLKKNSPLKINLWVEVKKNYLPVEEFKKNFKSISFSYHLEKDSAFFLKIARKKVTFESYILDKITLNDFKLSKDSSAYHFLDSLYIKRSSKSQKLIITEKGYDPLRMFYL</sequence>
<gene>
    <name evidence="1" type="ORF">CIK91_07010</name>
</gene>
<keyword evidence="2" id="KW-1185">Reference proteome</keyword>
<dbReference type="EMBL" id="NPJF01000030">
    <property type="protein sequence ID" value="OYP55260.1"/>
    <property type="molecule type" value="Genomic_DNA"/>
</dbReference>
<accession>A0ABX4EH38</accession>
<protein>
    <recommendedName>
        <fullName evidence="3">Lipoprotein</fullName>
    </recommendedName>
</protein>
<dbReference type="RefSeq" id="WP_144263824.1">
    <property type="nucleotide sequence ID" value="NZ_CP091802.1"/>
</dbReference>
<proteinExistence type="predicted"/>
<evidence type="ECO:0008006" key="3">
    <source>
        <dbReference type="Google" id="ProtNLM"/>
    </source>
</evidence>
<evidence type="ECO:0000313" key="2">
    <source>
        <dbReference type="Proteomes" id="UP000216189"/>
    </source>
</evidence>
<comment type="caution">
    <text evidence="1">The sequence shown here is derived from an EMBL/GenBank/DDBJ whole genome shotgun (WGS) entry which is preliminary data.</text>
</comment>
<name>A0ABX4EH38_SEGBR</name>
<organism evidence="1 2">
    <name type="scientific">Segatella bryantii</name>
    <name type="common">Prevotella bryantii</name>
    <dbReference type="NCBI Taxonomy" id="77095"/>
    <lineage>
        <taxon>Bacteria</taxon>
        <taxon>Pseudomonadati</taxon>
        <taxon>Bacteroidota</taxon>
        <taxon>Bacteroidia</taxon>
        <taxon>Bacteroidales</taxon>
        <taxon>Prevotellaceae</taxon>
        <taxon>Segatella</taxon>
    </lineage>
</organism>